<dbReference type="InterPro" id="IPR015943">
    <property type="entry name" value="WD40/YVTN_repeat-like_dom_sf"/>
</dbReference>
<dbReference type="InterPro" id="IPR038354">
    <property type="entry name" value="VKOR_sf"/>
</dbReference>
<keyword evidence="9 14" id="KW-0472">Membrane</keyword>
<evidence type="ECO:0000256" key="6">
    <source>
        <dbReference type="ARBA" id="ARBA00022737"/>
    </source>
</evidence>
<feature type="compositionally biased region" description="Gly residues" evidence="13">
    <location>
        <begin position="22"/>
        <end position="60"/>
    </location>
</feature>
<proteinExistence type="inferred from homology"/>
<keyword evidence="7 14" id="KW-1133">Transmembrane helix</keyword>
<comment type="caution">
    <text evidence="16">The sequence shown here is derived from an EMBL/GenBank/DDBJ whole genome shotgun (WGS) entry which is preliminary data.</text>
</comment>
<dbReference type="PANTHER" id="PTHR34573:SF1">
    <property type="entry name" value="VITAMIN K EPOXIDE REDUCTASE DOMAIN-CONTAINING PROTEIN"/>
    <property type="match status" value="1"/>
</dbReference>
<accession>A0AAW1S8I2</accession>
<keyword evidence="5" id="KW-0874">Quinone</keyword>
<dbReference type="InterPro" id="IPR036249">
    <property type="entry name" value="Thioredoxin-like_sf"/>
</dbReference>
<feature type="repeat" description="WD" evidence="12">
    <location>
        <begin position="147"/>
        <end position="188"/>
    </location>
</feature>
<evidence type="ECO:0000256" key="13">
    <source>
        <dbReference type="SAM" id="MobiDB-lite"/>
    </source>
</evidence>
<evidence type="ECO:0000256" key="11">
    <source>
        <dbReference type="ARBA" id="ARBA00023284"/>
    </source>
</evidence>
<evidence type="ECO:0000313" key="16">
    <source>
        <dbReference type="EMBL" id="KAK9842090.1"/>
    </source>
</evidence>
<keyword evidence="3 12" id="KW-0853">WD repeat</keyword>
<dbReference type="Gene3D" id="1.20.1440.130">
    <property type="entry name" value="VKOR domain"/>
    <property type="match status" value="1"/>
</dbReference>
<feature type="transmembrane region" description="Helical" evidence="14">
    <location>
        <begin position="522"/>
        <end position="543"/>
    </location>
</feature>
<keyword evidence="11" id="KW-0676">Redox-active center</keyword>
<dbReference type="Gene3D" id="2.130.10.10">
    <property type="entry name" value="YVTN repeat-like/Quinoprotein amine dehydrogenase"/>
    <property type="match status" value="1"/>
</dbReference>
<dbReference type="Proteomes" id="UP001445335">
    <property type="component" value="Unassembled WGS sequence"/>
</dbReference>
<dbReference type="PANTHER" id="PTHR34573">
    <property type="entry name" value="VKC DOMAIN-CONTAINING PROTEIN"/>
    <property type="match status" value="1"/>
</dbReference>
<feature type="domain" description="Vitamin K epoxide reductase" evidence="15">
    <location>
        <begin position="471"/>
        <end position="614"/>
    </location>
</feature>
<dbReference type="SMART" id="SM00756">
    <property type="entry name" value="VKc"/>
    <property type="match status" value="1"/>
</dbReference>
<dbReference type="SUPFAM" id="SSF50978">
    <property type="entry name" value="WD40 repeat-like"/>
    <property type="match status" value="1"/>
</dbReference>
<feature type="region of interest" description="Disordered" evidence="13">
    <location>
        <begin position="1"/>
        <end position="63"/>
    </location>
</feature>
<comment type="similarity">
    <text evidence="2">Belongs to the VKOR family.</text>
</comment>
<evidence type="ECO:0000256" key="14">
    <source>
        <dbReference type="SAM" id="Phobius"/>
    </source>
</evidence>
<keyword evidence="8" id="KW-0560">Oxidoreductase</keyword>
<keyword evidence="6" id="KW-0677">Repeat</keyword>
<evidence type="ECO:0000256" key="12">
    <source>
        <dbReference type="PROSITE-ProRule" id="PRU00221"/>
    </source>
</evidence>
<evidence type="ECO:0000256" key="3">
    <source>
        <dbReference type="ARBA" id="ARBA00022574"/>
    </source>
</evidence>
<keyword evidence="17" id="KW-1185">Reference proteome</keyword>
<evidence type="ECO:0000256" key="8">
    <source>
        <dbReference type="ARBA" id="ARBA00023002"/>
    </source>
</evidence>
<dbReference type="InterPro" id="IPR020472">
    <property type="entry name" value="WD40_PAC1"/>
</dbReference>
<dbReference type="InterPro" id="IPR012932">
    <property type="entry name" value="VKOR"/>
</dbReference>
<evidence type="ECO:0000256" key="9">
    <source>
        <dbReference type="ARBA" id="ARBA00023136"/>
    </source>
</evidence>
<dbReference type="CDD" id="cd12916">
    <property type="entry name" value="VKOR_1"/>
    <property type="match status" value="1"/>
</dbReference>
<dbReference type="PROSITE" id="PS50294">
    <property type="entry name" value="WD_REPEATS_REGION"/>
    <property type="match status" value="1"/>
</dbReference>
<protein>
    <recommendedName>
        <fullName evidence="15">Vitamin K epoxide reductase domain-containing protein</fullName>
    </recommendedName>
</protein>
<feature type="compositionally biased region" description="Gly residues" evidence="13">
    <location>
        <begin position="76"/>
        <end position="86"/>
    </location>
</feature>
<dbReference type="Pfam" id="PF07884">
    <property type="entry name" value="VKOR"/>
    <property type="match status" value="1"/>
</dbReference>
<dbReference type="Gene3D" id="3.40.30.10">
    <property type="entry name" value="Glutaredoxin"/>
    <property type="match status" value="1"/>
</dbReference>
<comment type="subcellular location">
    <subcellularLocation>
        <location evidence="1">Membrane</location>
        <topology evidence="1">Multi-pass membrane protein</topology>
    </subcellularLocation>
</comment>
<feature type="transmembrane region" description="Helical" evidence="14">
    <location>
        <begin position="592"/>
        <end position="611"/>
    </location>
</feature>
<dbReference type="EMBL" id="JALJOU010000009">
    <property type="protein sequence ID" value="KAK9842090.1"/>
    <property type="molecule type" value="Genomic_DNA"/>
</dbReference>
<sequence>MQMDSDEYGAGAGPSSSFQYRGRGGGRGNSWRGGGRGGRGYDTGYQGGYQGRGAPRGGHNGYSNYNDGGFSGYGGADGGGGGGGRGRSNQSRGRGSGYWGTRGAPPRGGYRGGGRAQDGQLQMGGRAGPGPRRVFDEPEDVEFVRVMKGHSKHITTLAVDHTSSQLYSGSADGSVRVWDLSTGQCTSVVDVGGEVDSLLLEGGFLFVGLNVQAAGTRQGLVKVWNMASGEQHELGGCLGQVLALTATHGMLIAGGQDRAIRVWKLNPASQRFEPQVEITAAQGGHGAAVQALLPVNPSSAQPLLLSADWEGALKVWDMHSGACVQTLPGAHGHVVMGMLQWEGCVLTCALDGTVKVWQIVPDASREHGALVDPTPVYVHPPEDEGAPGRNTQAQEWGGVLALAGGPDAGARPVLLTSHNDDGCVRLWDLPSFGERGHLPSVRDARALAAGPGGLLMSGDNVDQGLAERDEPVPPYGVMSVLAAAGFLETAYLTASKLLNTQVVCPASGSCDTVLTSGYAEVFGVPLSLFGMLGYGAVAALAAREFAARVARRRRTHKEANLARYATLAGGTVLASTSGYLLYILATRFPGDSCTWCFASAALSAAVFGSALRSFSASRELTEAAAPGGGLAAATVLALALAWANVDPPSAAADFELPFSEPEVMTQSTQRTVDLARRLRAAGARFYGAFWCSHCFEQKEAFGAAAAKELPYVECYPDGFRRDVRLAQECVDARLTGFPAWTINGRTLSGERTLDQLEAELRKPPAAAPALPGQRA</sequence>
<evidence type="ECO:0000256" key="1">
    <source>
        <dbReference type="ARBA" id="ARBA00004141"/>
    </source>
</evidence>
<dbReference type="PRINTS" id="PR00320">
    <property type="entry name" value="GPROTEINBRPT"/>
</dbReference>
<dbReference type="PROSITE" id="PS50082">
    <property type="entry name" value="WD_REPEATS_2"/>
    <property type="match status" value="1"/>
</dbReference>
<dbReference type="SMART" id="SM00320">
    <property type="entry name" value="WD40"/>
    <property type="match status" value="5"/>
</dbReference>
<evidence type="ECO:0000256" key="4">
    <source>
        <dbReference type="ARBA" id="ARBA00022692"/>
    </source>
</evidence>
<dbReference type="SUPFAM" id="SSF52833">
    <property type="entry name" value="Thioredoxin-like"/>
    <property type="match status" value="1"/>
</dbReference>
<evidence type="ECO:0000256" key="5">
    <source>
        <dbReference type="ARBA" id="ARBA00022719"/>
    </source>
</evidence>
<dbReference type="GO" id="GO:0016020">
    <property type="term" value="C:membrane"/>
    <property type="evidence" value="ECO:0007669"/>
    <property type="project" value="UniProtKB-SubCell"/>
</dbReference>
<evidence type="ECO:0000313" key="17">
    <source>
        <dbReference type="Proteomes" id="UP001445335"/>
    </source>
</evidence>
<dbReference type="GO" id="GO:0016491">
    <property type="term" value="F:oxidoreductase activity"/>
    <property type="evidence" value="ECO:0007669"/>
    <property type="project" value="UniProtKB-KW"/>
</dbReference>
<organism evidence="16 17">
    <name type="scientific">Elliptochloris bilobata</name>
    <dbReference type="NCBI Taxonomy" id="381761"/>
    <lineage>
        <taxon>Eukaryota</taxon>
        <taxon>Viridiplantae</taxon>
        <taxon>Chlorophyta</taxon>
        <taxon>core chlorophytes</taxon>
        <taxon>Trebouxiophyceae</taxon>
        <taxon>Trebouxiophyceae incertae sedis</taxon>
        <taxon>Elliptochloris clade</taxon>
        <taxon>Elliptochloris</taxon>
    </lineage>
</organism>
<name>A0AAW1S8I2_9CHLO</name>
<dbReference type="GO" id="GO:0048038">
    <property type="term" value="F:quinone binding"/>
    <property type="evidence" value="ECO:0007669"/>
    <property type="project" value="UniProtKB-KW"/>
</dbReference>
<dbReference type="AlphaFoldDB" id="A0AAW1S8I2"/>
<dbReference type="InterPro" id="IPR001680">
    <property type="entry name" value="WD40_rpt"/>
</dbReference>
<dbReference type="Pfam" id="PF00400">
    <property type="entry name" value="WD40"/>
    <property type="match status" value="2"/>
</dbReference>
<keyword evidence="10" id="KW-1015">Disulfide bond</keyword>
<feature type="transmembrane region" description="Helical" evidence="14">
    <location>
        <begin position="623"/>
        <end position="643"/>
    </location>
</feature>
<reference evidence="16 17" key="1">
    <citation type="journal article" date="2024" name="Nat. Commun.">
        <title>Phylogenomics reveals the evolutionary origins of lichenization in chlorophyte algae.</title>
        <authorList>
            <person name="Puginier C."/>
            <person name="Libourel C."/>
            <person name="Otte J."/>
            <person name="Skaloud P."/>
            <person name="Haon M."/>
            <person name="Grisel S."/>
            <person name="Petersen M."/>
            <person name="Berrin J.G."/>
            <person name="Delaux P.M."/>
            <person name="Dal Grande F."/>
            <person name="Keller J."/>
        </authorList>
    </citation>
    <scope>NUCLEOTIDE SEQUENCE [LARGE SCALE GENOMIC DNA]</scope>
    <source>
        <strain evidence="16 17">SAG 245.80</strain>
    </source>
</reference>
<dbReference type="InterPro" id="IPR044698">
    <property type="entry name" value="VKOR/LTO1"/>
</dbReference>
<evidence type="ECO:0000259" key="15">
    <source>
        <dbReference type="SMART" id="SM00756"/>
    </source>
</evidence>
<evidence type="ECO:0000256" key="10">
    <source>
        <dbReference type="ARBA" id="ARBA00023157"/>
    </source>
</evidence>
<keyword evidence="4 14" id="KW-0812">Transmembrane</keyword>
<dbReference type="InterPro" id="IPR019775">
    <property type="entry name" value="WD40_repeat_CS"/>
</dbReference>
<feature type="transmembrane region" description="Helical" evidence="14">
    <location>
        <begin position="564"/>
        <end position="586"/>
    </location>
</feature>
<evidence type="ECO:0000256" key="7">
    <source>
        <dbReference type="ARBA" id="ARBA00022989"/>
    </source>
</evidence>
<feature type="region of interest" description="Disordered" evidence="13">
    <location>
        <begin position="76"/>
        <end position="135"/>
    </location>
</feature>
<dbReference type="InterPro" id="IPR036322">
    <property type="entry name" value="WD40_repeat_dom_sf"/>
</dbReference>
<gene>
    <name evidence="16" type="ORF">WJX81_007917</name>
</gene>
<dbReference type="PROSITE" id="PS00678">
    <property type="entry name" value="WD_REPEATS_1"/>
    <property type="match status" value="1"/>
</dbReference>
<evidence type="ECO:0000256" key="2">
    <source>
        <dbReference type="ARBA" id="ARBA00006214"/>
    </source>
</evidence>